<dbReference type="Gene3D" id="1.10.8.60">
    <property type="match status" value="1"/>
</dbReference>
<accession>A8MEE7</accession>
<dbReference type="PROSITE" id="PS00676">
    <property type="entry name" value="SIGMA54_INTERACT_2"/>
    <property type="match status" value="1"/>
</dbReference>
<dbReference type="InterPro" id="IPR035965">
    <property type="entry name" value="PAS-like_dom_sf"/>
</dbReference>
<dbReference type="InterPro" id="IPR025662">
    <property type="entry name" value="Sigma_54_int_dom_ATP-bd_1"/>
</dbReference>
<sequence length="622" mass="70954">MDKKIGVIASDEELKSRIIELFRDDVQRGKIMIDVLDSDTIDEQGRILEGKGARAIIARSGGYKHTVGKVNIPVIHLNVTTPDIIQAIVTAKKYNKDIVLVISDLDYFDYDSWKDLMNANIILERFHSKDEIYERVLKYKDIKKEVVIVGGGIPCSLARKWGMDNVFINASKESIYEVMGHAKEVIDNLYEQKYNNTVLKTILDEVHDAVIVMNYEGKVRLYNERAMELLKKDREEIIGGNLSEVLPELNFIKDAFERKIDISNKIMTIKNITITVNTSILVMDGKTEGILCTFQDISNLQSLEKKIRHELNKKGLIAKYTFDDVVGFSHIMEEVVGKAKKIGQSDNTVIIYGESGTGKEIFAQSIHNISKRSKEPFVAINCAAISENLLESELFGYEEGSFTGARKGGKPGLFEIAHGGTIFLDEINSISYSLQGKLLRVLQEKETMRIGSDYVIPLNIRIIAATNEELKTMVEEGRFRKDLFYRLNILELHIPPLRERKEDILPLFKYFMGDIAKDLSYEVPSAIEEKLLAYRWPGNARELRNIAERYIIFKEIDIDSKEIHKNPSNIENDSICINLREINRYVEEKVIEMLVNQGMTKTEIANILGISRTALWKKIKSE</sequence>
<evidence type="ECO:0000256" key="1">
    <source>
        <dbReference type="ARBA" id="ARBA00022741"/>
    </source>
</evidence>
<organism evidence="5 6">
    <name type="scientific">Alkaliphilus oremlandii (strain OhILAs)</name>
    <name type="common">Clostridium oremlandii (strain OhILAs)</name>
    <dbReference type="NCBI Taxonomy" id="350688"/>
    <lineage>
        <taxon>Bacteria</taxon>
        <taxon>Bacillati</taxon>
        <taxon>Bacillota</taxon>
        <taxon>Clostridia</taxon>
        <taxon>Peptostreptococcales</taxon>
        <taxon>Natronincolaceae</taxon>
        <taxon>Alkaliphilus</taxon>
    </lineage>
</organism>
<dbReference type="eggNOG" id="COG3829">
    <property type="taxonomic scope" value="Bacteria"/>
</dbReference>
<dbReference type="Gene3D" id="3.40.50.300">
    <property type="entry name" value="P-loop containing nucleotide triphosphate hydrolases"/>
    <property type="match status" value="1"/>
</dbReference>
<name>A8MEE7_ALKOO</name>
<dbReference type="EMBL" id="CP000853">
    <property type="protein sequence ID" value="ABW17618.1"/>
    <property type="molecule type" value="Genomic_DNA"/>
</dbReference>
<dbReference type="PROSITE" id="PS50045">
    <property type="entry name" value="SIGMA54_INTERACT_4"/>
    <property type="match status" value="1"/>
</dbReference>
<dbReference type="Pfam" id="PF25601">
    <property type="entry name" value="AAA_lid_14"/>
    <property type="match status" value="1"/>
</dbReference>
<dbReference type="HOGENOM" id="CLU_000445_8_1_9"/>
<dbReference type="SMART" id="SM00091">
    <property type="entry name" value="PAS"/>
    <property type="match status" value="1"/>
</dbReference>
<evidence type="ECO:0000256" key="2">
    <source>
        <dbReference type="ARBA" id="ARBA00022840"/>
    </source>
</evidence>
<dbReference type="FunFam" id="3.40.50.300:FF:000006">
    <property type="entry name" value="DNA-binding transcriptional regulator NtrC"/>
    <property type="match status" value="1"/>
</dbReference>
<proteinExistence type="predicted"/>
<keyword evidence="1" id="KW-0547">Nucleotide-binding</keyword>
<dbReference type="Gene3D" id="1.10.10.60">
    <property type="entry name" value="Homeodomain-like"/>
    <property type="match status" value="1"/>
</dbReference>
<dbReference type="SMART" id="SM00382">
    <property type="entry name" value="AAA"/>
    <property type="match status" value="1"/>
</dbReference>
<dbReference type="Gene3D" id="3.40.50.10660">
    <property type="entry name" value="PrpR receptor domain-like"/>
    <property type="match status" value="1"/>
</dbReference>
<dbReference type="InterPro" id="IPR013767">
    <property type="entry name" value="PAS_fold"/>
</dbReference>
<dbReference type="NCBIfam" id="TIGR00229">
    <property type="entry name" value="sensory_box"/>
    <property type="match status" value="1"/>
</dbReference>
<dbReference type="InterPro" id="IPR002078">
    <property type="entry name" value="Sigma_54_int"/>
</dbReference>
<evidence type="ECO:0000313" key="5">
    <source>
        <dbReference type="EMBL" id="ABW17618.1"/>
    </source>
</evidence>
<dbReference type="Proteomes" id="UP000000269">
    <property type="component" value="Chromosome"/>
</dbReference>
<dbReference type="Pfam" id="PF00158">
    <property type="entry name" value="Sigma54_activat"/>
    <property type="match status" value="1"/>
</dbReference>
<dbReference type="STRING" id="350688.Clos_0048"/>
<dbReference type="SUPFAM" id="SSF55785">
    <property type="entry name" value="PYP-like sensor domain (PAS domain)"/>
    <property type="match status" value="1"/>
</dbReference>
<keyword evidence="2" id="KW-0067">ATP-binding</keyword>
<evidence type="ECO:0000259" key="4">
    <source>
        <dbReference type="PROSITE" id="PS50112"/>
    </source>
</evidence>
<evidence type="ECO:0000313" key="6">
    <source>
        <dbReference type="Proteomes" id="UP000000269"/>
    </source>
</evidence>
<dbReference type="CDD" id="cd00009">
    <property type="entry name" value="AAA"/>
    <property type="match status" value="1"/>
</dbReference>
<dbReference type="KEGG" id="aoe:Clos_0048"/>
<dbReference type="InterPro" id="IPR025943">
    <property type="entry name" value="Sigma_54_int_dom_ATP-bd_2"/>
</dbReference>
<dbReference type="PROSITE" id="PS00675">
    <property type="entry name" value="SIGMA54_INTERACT_1"/>
    <property type="match status" value="1"/>
</dbReference>
<dbReference type="InterPro" id="IPR058031">
    <property type="entry name" value="AAA_lid_NorR"/>
</dbReference>
<dbReference type="OrthoDB" id="9803970at2"/>
<gene>
    <name evidence="5" type="ordered locus">Clos_0048</name>
</gene>
<dbReference type="InterPro" id="IPR010524">
    <property type="entry name" value="Sig_transdc_resp-reg_PrpR_N"/>
</dbReference>
<dbReference type="GO" id="GO:0003677">
    <property type="term" value="F:DNA binding"/>
    <property type="evidence" value="ECO:0007669"/>
    <property type="project" value="InterPro"/>
</dbReference>
<dbReference type="Gene3D" id="3.30.450.20">
    <property type="entry name" value="PAS domain"/>
    <property type="match status" value="1"/>
</dbReference>
<dbReference type="SUPFAM" id="SSF46689">
    <property type="entry name" value="Homeodomain-like"/>
    <property type="match status" value="1"/>
</dbReference>
<dbReference type="SUPFAM" id="SSF52540">
    <property type="entry name" value="P-loop containing nucleoside triphosphate hydrolases"/>
    <property type="match status" value="1"/>
</dbReference>
<dbReference type="Pfam" id="PF00989">
    <property type="entry name" value="PAS"/>
    <property type="match status" value="1"/>
</dbReference>
<dbReference type="AlphaFoldDB" id="A8MEE7"/>
<protein>
    <submittedName>
        <fullName evidence="5">Putative sigma54 specific transcriptional regulator</fullName>
    </submittedName>
</protein>
<dbReference type="InterPro" id="IPR000014">
    <property type="entry name" value="PAS"/>
</dbReference>
<dbReference type="InterPro" id="IPR027417">
    <property type="entry name" value="P-loop_NTPase"/>
</dbReference>
<keyword evidence="6" id="KW-1185">Reference proteome</keyword>
<reference evidence="6" key="1">
    <citation type="submission" date="2007-10" db="EMBL/GenBank/DDBJ databases">
        <title>Complete genome of Alkaliphilus oremlandii OhILAs.</title>
        <authorList>
            <person name="Copeland A."/>
            <person name="Lucas S."/>
            <person name="Lapidus A."/>
            <person name="Barry K."/>
            <person name="Detter J.C."/>
            <person name="Glavina del Rio T."/>
            <person name="Hammon N."/>
            <person name="Israni S."/>
            <person name="Dalin E."/>
            <person name="Tice H."/>
            <person name="Pitluck S."/>
            <person name="Chain P."/>
            <person name="Malfatti S."/>
            <person name="Shin M."/>
            <person name="Vergez L."/>
            <person name="Schmutz J."/>
            <person name="Larimer F."/>
            <person name="Land M."/>
            <person name="Hauser L."/>
            <person name="Kyrpides N."/>
            <person name="Mikhailova N."/>
            <person name="Stolz J.F."/>
            <person name="Dawson A."/>
            <person name="Fisher E."/>
            <person name="Crable B."/>
            <person name="Perera E."/>
            <person name="Lisak J."/>
            <person name="Ranganathan M."/>
            <person name="Basu P."/>
            <person name="Richardson P."/>
        </authorList>
    </citation>
    <scope>NUCLEOTIDE SEQUENCE [LARGE SCALE GENOMIC DNA]</scope>
    <source>
        <strain evidence="6">OhILAs</strain>
    </source>
</reference>
<dbReference type="Pfam" id="PF06506">
    <property type="entry name" value="PrpR_N"/>
    <property type="match status" value="1"/>
</dbReference>
<dbReference type="PROSITE" id="PS50112">
    <property type="entry name" value="PAS"/>
    <property type="match status" value="1"/>
</dbReference>
<evidence type="ECO:0000259" key="3">
    <source>
        <dbReference type="PROSITE" id="PS50045"/>
    </source>
</evidence>
<dbReference type="Gene3D" id="3.40.50.2300">
    <property type="match status" value="1"/>
</dbReference>
<dbReference type="CDD" id="cd00130">
    <property type="entry name" value="PAS"/>
    <property type="match status" value="1"/>
</dbReference>
<dbReference type="GO" id="GO:0006355">
    <property type="term" value="P:regulation of DNA-templated transcription"/>
    <property type="evidence" value="ECO:0007669"/>
    <property type="project" value="InterPro"/>
</dbReference>
<dbReference type="GO" id="GO:0000156">
    <property type="term" value="F:phosphorelay response regulator activity"/>
    <property type="evidence" value="ECO:0007669"/>
    <property type="project" value="InterPro"/>
</dbReference>
<dbReference type="GO" id="GO:0005524">
    <property type="term" value="F:ATP binding"/>
    <property type="evidence" value="ECO:0007669"/>
    <property type="project" value="UniProtKB-KW"/>
</dbReference>
<dbReference type="PANTHER" id="PTHR32071">
    <property type="entry name" value="TRANSCRIPTIONAL REGULATORY PROTEIN"/>
    <property type="match status" value="1"/>
</dbReference>
<feature type="domain" description="PAS" evidence="4">
    <location>
        <begin position="195"/>
        <end position="248"/>
    </location>
</feature>
<dbReference type="InterPro" id="IPR009057">
    <property type="entry name" value="Homeodomain-like_sf"/>
</dbReference>
<dbReference type="PANTHER" id="PTHR32071:SF57">
    <property type="entry name" value="C4-DICARBOXYLATE TRANSPORT TRANSCRIPTIONAL REGULATORY PROTEIN DCTD"/>
    <property type="match status" value="1"/>
</dbReference>
<feature type="domain" description="Sigma-54 factor interaction" evidence="3">
    <location>
        <begin position="325"/>
        <end position="552"/>
    </location>
</feature>
<dbReference type="SUPFAM" id="SSF159800">
    <property type="entry name" value="PrpR receptor domain-like"/>
    <property type="match status" value="1"/>
</dbReference>
<dbReference type="InterPro" id="IPR003593">
    <property type="entry name" value="AAA+_ATPase"/>
</dbReference>
<dbReference type="RefSeq" id="WP_012157933.1">
    <property type="nucleotide sequence ID" value="NC_009922.1"/>
</dbReference>